<evidence type="ECO:0000256" key="4">
    <source>
        <dbReference type="ARBA" id="ARBA00022989"/>
    </source>
</evidence>
<evidence type="ECO:0000256" key="1">
    <source>
        <dbReference type="ARBA" id="ARBA00004370"/>
    </source>
</evidence>
<evidence type="ECO:0000256" key="3">
    <source>
        <dbReference type="ARBA" id="ARBA00022692"/>
    </source>
</evidence>
<feature type="transmembrane region" description="Helical" evidence="7">
    <location>
        <begin position="318"/>
        <end position="340"/>
    </location>
</feature>
<keyword evidence="5 6" id="KW-0472">Membrane</keyword>
<dbReference type="Pfam" id="PF03381">
    <property type="entry name" value="CDC50"/>
    <property type="match status" value="1"/>
</dbReference>
<dbReference type="PANTHER" id="PTHR10926:SF68">
    <property type="entry name" value="CELL CYCLE CONTROL PROTEIN"/>
    <property type="match status" value="1"/>
</dbReference>
<dbReference type="Ensembl" id="ENSECRT00000017970.1">
    <property type="protein sequence ID" value="ENSECRP00000017621.1"/>
    <property type="gene ID" value="ENSECRG00000011766.1"/>
</dbReference>
<reference evidence="8" key="3">
    <citation type="submission" date="2025-09" db="UniProtKB">
        <authorList>
            <consortium name="Ensembl"/>
        </authorList>
    </citation>
    <scope>IDENTIFICATION</scope>
</reference>
<evidence type="ECO:0000256" key="7">
    <source>
        <dbReference type="SAM" id="Phobius"/>
    </source>
</evidence>
<evidence type="ECO:0000256" key="2">
    <source>
        <dbReference type="ARBA" id="ARBA00009457"/>
    </source>
</evidence>
<proteinExistence type="inferred from homology"/>
<dbReference type="GO" id="GO:0005886">
    <property type="term" value="C:plasma membrane"/>
    <property type="evidence" value="ECO:0007669"/>
    <property type="project" value="TreeGrafter"/>
</dbReference>
<evidence type="ECO:0000313" key="8">
    <source>
        <dbReference type="Ensembl" id="ENSECRP00000017621.1"/>
    </source>
</evidence>
<dbReference type="PANTHER" id="PTHR10926">
    <property type="entry name" value="CELL CYCLE CONTROL PROTEIN 50"/>
    <property type="match status" value="1"/>
</dbReference>
<feature type="transmembrane region" description="Helical" evidence="7">
    <location>
        <begin position="33"/>
        <end position="59"/>
    </location>
</feature>
<dbReference type="PIRSF" id="PIRSF015840">
    <property type="entry name" value="DUF284_TM_euk"/>
    <property type="match status" value="1"/>
</dbReference>
<dbReference type="AlphaFoldDB" id="A0A8C4XAI5"/>
<reference evidence="8" key="1">
    <citation type="submission" date="2021-06" db="EMBL/GenBank/DDBJ databases">
        <authorList>
            <consortium name="Wellcome Sanger Institute Data Sharing"/>
        </authorList>
    </citation>
    <scope>NUCLEOTIDE SEQUENCE [LARGE SCALE GENOMIC DNA]</scope>
</reference>
<comment type="subcellular location">
    <subcellularLocation>
        <location evidence="1">Membrane</location>
    </subcellularLocation>
</comment>
<reference evidence="8" key="2">
    <citation type="submission" date="2025-08" db="UniProtKB">
        <authorList>
            <consortium name="Ensembl"/>
        </authorList>
    </citation>
    <scope>IDENTIFICATION</scope>
</reference>
<keyword evidence="4 7" id="KW-1133">Transmembrane helix</keyword>
<dbReference type="OrthoDB" id="340608at2759"/>
<keyword evidence="9" id="KW-1185">Reference proteome</keyword>
<organism evidence="8 9">
    <name type="scientific">Erpetoichthys calabaricus</name>
    <name type="common">Rope fish</name>
    <name type="synonym">Calamoichthys calabaricus</name>
    <dbReference type="NCBI Taxonomy" id="27687"/>
    <lineage>
        <taxon>Eukaryota</taxon>
        <taxon>Metazoa</taxon>
        <taxon>Chordata</taxon>
        <taxon>Craniata</taxon>
        <taxon>Vertebrata</taxon>
        <taxon>Euteleostomi</taxon>
        <taxon>Actinopterygii</taxon>
        <taxon>Polypteriformes</taxon>
        <taxon>Polypteridae</taxon>
        <taxon>Erpetoichthys</taxon>
    </lineage>
</organism>
<evidence type="ECO:0000256" key="5">
    <source>
        <dbReference type="ARBA" id="ARBA00023136"/>
    </source>
</evidence>
<name>A0A8C4XAI5_ERPCA</name>
<dbReference type="GeneID" id="114650349"/>
<gene>
    <name evidence="8" type="primary">tmem30c</name>
</gene>
<dbReference type="GO" id="GO:0005783">
    <property type="term" value="C:endoplasmic reticulum"/>
    <property type="evidence" value="ECO:0007669"/>
    <property type="project" value="TreeGrafter"/>
</dbReference>
<dbReference type="GO" id="GO:0045332">
    <property type="term" value="P:phospholipid translocation"/>
    <property type="evidence" value="ECO:0007669"/>
    <property type="project" value="TreeGrafter"/>
</dbReference>
<dbReference type="InterPro" id="IPR005045">
    <property type="entry name" value="CDC50/LEM3_fam"/>
</dbReference>
<dbReference type="RefSeq" id="XP_028655746.1">
    <property type="nucleotide sequence ID" value="XM_028799913.2"/>
</dbReference>
<accession>A0A8C4XAI5</accession>
<protein>
    <recommendedName>
        <fullName evidence="6">Cell cycle control protein</fullName>
    </recommendedName>
</protein>
<evidence type="ECO:0000313" key="9">
    <source>
        <dbReference type="Proteomes" id="UP000694620"/>
    </source>
</evidence>
<evidence type="ECO:0000256" key="6">
    <source>
        <dbReference type="PIRNR" id="PIRNR015840"/>
    </source>
</evidence>
<dbReference type="Proteomes" id="UP000694620">
    <property type="component" value="Chromosome 4"/>
</dbReference>
<sequence>MASKATSPKPVPFAKRPDNSAFKQQKLPAWYPALTAVTVLPFFFLTGLACILIGIWLFLTAAGIKQITVDYTQGGTCSLCSDLRKDRSQSLNSCECNVDFSLNENFTGDVFMYYGLTNFHQNVRFYMDSRDDAQLTGNENNLKNPSSLCAPFDKYKNGTPIAPCGAVANSMFNDTLRLFYKKDKNTQILVPFLNYGIAWYTDKHVKFQNPSPKNNLSAAFQGTGRPYYWQKTVYELDVQNSDNNGFVNEDLIVWMREAAFPSFKKLYRRLNCSQEFSNGLPLGNYSLLITYNFPVGNFKGRKSMILSTVSWLGGKNNFLGIAYLTSGAIITAVAVTMTVIHIKIGKKANVLED</sequence>
<dbReference type="GO" id="GO:0005794">
    <property type="term" value="C:Golgi apparatus"/>
    <property type="evidence" value="ECO:0007669"/>
    <property type="project" value="TreeGrafter"/>
</dbReference>
<dbReference type="GeneTree" id="ENSGT00390000004660"/>
<keyword evidence="3 7" id="KW-0812">Transmembrane</keyword>
<comment type="similarity">
    <text evidence="2 6">Belongs to the CDC50/LEM3 family.</text>
</comment>